<comment type="caution">
    <text evidence="1">The sequence shown here is derived from an EMBL/GenBank/DDBJ whole genome shotgun (WGS) entry which is preliminary data.</text>
</comment>
<gene>
    <name evidence="1" type="ORF">CYJ26_06670</name>
</gene>
<dbReference type="RefSeq" id="WP_101638167.1">
    <property type="nucleotide sequence ID" value="NZ_JBKUIE010000001.1"/>
</dbReference>
<dbReference type="GeneID" id="81708614"/>
<reference evidence="1 2" key="1">
    <citation type="submission" date="2017-12" db="EMBL/GenBank/DDBJ databases">
        <title>Phylogenetic diversity of female urinary microbiome.</title>
        <authorList>
            <person name="Thomas-White K."/>
            <person name="Wolfe A.J."/>
        </authorList>
    </citation>
    <scope>NUCLEOTIDE SEQUENCE [LARGE SCALE GENOMIC DNA]</scope>
    <source>
        <strain evidence="1 2">UMB0319</strain>
    </source>
</reference>
<name>A0A2I1KSA0_9ACTO</name>
<dbReference type="PANTHER" id="PTHR33361:SF2">
    <property type="entry name" value="DUF885 DOMAIN-CONTAINING PROTEIN"/>
    <property type="match status" value="1"/>
</dbReference>
<evidence type="ECO:0000313" key="1">
    <source>
        <dbReference type="EMBL" id="PKY98504.1"/>
    </source>
</evidence>
<dbReference type="Proteomes" id="UP000234778">
    <property type="component" value="Unassembled WGS sequence"/>
</dbReference>
<sequence>MTETQALPARRPTAVDEVAERYMTRLCELSPEFAVAVGLPGKRGVLDGYSPEALQEATELDRSTLAELDGVQPADDVDRVTVAAMRERLGVGVELADAGERLRALDNIASPIQGLRDLFDNLPTATEEDWSDFASCLRDVPRALSEYATSLRLAASRGDVAARRQVRACIEQARDQAGAATSSYTTLIGQARLADGAELPEALKVDLEEASAAARQGYDDVARMLEAEIMPRSGEADSVGRERYARFSREFLGAVVDLDETYEWGRERLAAIDAEQREIASRLYGPGTSVREALDRLNEDPARSIRGTKALQQWMQETSDAAITALDGTHFDIPAPLRTLECMIAPSATGGIYYTGPSDDFSRPGRMWWSVPEGTDTFAAWQERTTVFHEGVPGHHLQVGMQTYVRDELNSWRRLGCWVSGHGEGWALYAEKLMADLGFQDDPGDRMGMLDSQRLRAARVVLDIGVHLGKERPAELACLPGVGEGRWDYGSAWAFLRENVAMSEGFLRFELDRYLGWPGQAPSYAVGQRLWEQVRDEAVARGTSLKNFHMRALRLGSVGLDVLRQALAD</sequence>
<organism evidence="1 2">
    <name type="scientific">Actinomyces urogenitalis</name>
    <dbReference type="NCBI Taxonomy" id="103621"/>
    <lineage>
        <taxon>Bacteria</taxon>
        <taxon>Bacillati</taxon>
        <taxon>Actinomycetota</taxon>
        <taxon>Actinomycetes</taxon>
        <taxon>Actinomycetales</taxon>
        <taxon>Actinomycetaceae</taxon>
        <taxon>Actinomyces</taxon>
    </lineage>
</organism>
<accession>A0A2I1KSA0</accession>
<dbReference type="InterPro" id="IPR010281">
    <property type="entry name" value="DUF885"/>
</dbReference>
<proteinExistence type="predicted"/>
<dbReference type="EMBL" id="PKHA01000006">
    <property type="protein sequence ID" value="PKY98504.1"/>
    <property type="molecule type" value="Genomic_DNA"/>
</dbReference>
<evidence type="ECO:0000313" key="2">
    <source>
        <dbReference type="Proteomes" id="UP000234778"/>
    </source>
</evidence>
<dbReference type="AlphaFoldDB" id="A0A2I1KSA0"/>
<dbReference type="Pfam" id="PF05960">
    <property type="entry name" value="DUF885"/>
    <property type="match status" value="1"/>
</dbReference>
<dbReference type="PANTHER" id="PTHR33361">
    <property type="entry name" value="GLR0591 PROTEIN"/>
    <property type="match status" value="1"/>
</dbReference>
<protein>
    <submittedName>
        <fullName evidence="1">DUF885 domain-containing protein</fullName>
    </submittedName>
</protein>